<reference evidence="1" key="1">
    <citation type="journal article" date="2022" name="bioRxiv">
        <title>Sequencing and chromosome-scale assembly of the giantPleurodeles waltlgenome.</title>
        <authorList>
            <person name="Brown T."/>
            <person name="Elewa A."/>
            <person name="Iarovenko S."/>
            <person name="Subramanian E."/>
            <person name="Araus A.J."/>
            <person name="Petzold A."/>
            <person name="Susuki M."/>
            <person name="Suzuki K.-i.T."/>
            <person name="Hayashi T."/>
            <person name="Toyoda A."/>
            <person name="Oliveira C."/>
            <person name="Osipova E."/>
            <person name="Leigh N.D."/>
            <person name="Simon A."/>
            <person name="Yun M.H."/>
        </authorList>
    </citation>
    <scope>NUCLEOTIDE SEQUENCE</scope>
    <source>
        <strain evidence="1">20211129_DDA</strain>
        <tissue evidence="1">Liver</tissue>
    </source>
</reference>
<accession>A0AAV7U8C8</accession>
<comment type="caution">
    <text evidence="1">The sequence shown here is derived from an EMBL/GenBank/DDBJ whole genome shotgun (WGS) entry which is preliminary data.</text>
</comment>
<name>A0AAV7U8C8_PLEWA</name>
<dbReference type="Proteomes" id="UP001066276">
    <property type="component" value="Chromosome 3_1"/>
</dbReference>
<organism evidence="1 2">
    <name type="scientific">Pleurodeles waltl</name>
    <name type="common">Iberian ribbed newt</name>
    <dbReference type="NCBI Taxonomy" id="8319"/>
    <lineage>
        <taxon>Eukaryota</taxon>
        <taxon>Metazoa</taxon>
        <taxon>Chordata</taxon>
        <taxon>Craniata</taxon>
        <taxon>Vertebrata</taxon>
        <taxon>Euteleostomi</taxon>
        <taxon>Amphibia</taxon>
        <taxon>Batrachia</taxon>
        <taxon>Caudata</taxon>
        <taxon>Salamandroidea</taxon>
        <taxon>Salamandridae</taxon>
        <taxon>Pleurodelinae</taxon>
        <taxon>Pleurodeles</taxon>
    </lineage>
</organism>
<sequence>MEARCPLEVVPRTENIALYEDTKSESEAADKIWRNKHSTEDEPSSIRHNMPEVALKQSSTPDEAFTPGRNTTNVFNTSHYVLPIATFLCCPRLELPNYPHRARVASESSAEEG</sequence>
<dbReference type="AlphaFoldDB" id="A0AAV7U8C8"/>
<evidence type="ECO:0000313" key="2">
    <source>
        <dbReference type="Proteomes" id="UP001066276"/>
    </source>
</evidence>
<protein>
    <submittedName>
        <fullName evidence="1">Uncharacterized protein</fullName>
    </submittedName>
</protein>
<keyword evidence="2" id="KW-1185">Reference proteome</keyword>
<gene>
    <name evidence="1" type="ORF">NDU88_001528</name>
</gene>
<evidence type="ECO:0000313" key="1">
    <source>
        <dbReference type="EMBL" id="KAJ1184725.1"/>
    </source>
</evidence>
<proteinExistence type="predicted"/>
<dbReference type="EMBL" id="JANPWB010000005">
    <property type="protein sequence ID" value="KAJ1184725.1"/>
    <property type="molecule type" value="Genomic_DNA"/>
</dbReference>